<dbReference type="PANTHER" id="PTHR45721:SF11">
    <property type="entry name" value="LAMIN DM0-RELATED"/>
    <property type="match status" value="1"/>
</dbReference>
<evidence type="ECO:0000256" key="2">
    <source>
        <dbReference type="ARBA" id="ARBA00022754"/>
    </source>
</evidence>
<accession>A0AAV2H3E1</accession>
<feature type="domain" description="LTD" evidence="7">
    <location>
        <begin position="460"/>
        <end position="648"/>
    </location>
</feature>
<evidence type="ECO:0000313" key="9">
    <source>
        <dbReference type="Proteomes" id="UP001497497"/>
    </source>
</evidence>
<feature type="compositionally biased region" description="Basic residues" evidence="6">
    <location>
        <begin position="451"/>
        <end position="460"/>
    </location>
</feature>
<evidence type="ECO:0000259" key="7">
    <source>
        <dbReference type="PROSITE" id="PS51841"/>
    </source>
</evidence>
<comment type="subcellular location">
    <subcellularLocation>
        <location evidence="1">Nucleus</location>
    </subcellularLocation>
</comment>
<dbReference type="Pfam" id="PF00932">
    <property type="entry name" value="LTD"/>
    <property type="match status" value="1"/>
</dbReference>
<dbReference type="Proteomes" id="UP001497497">
    <property type="component" value="Unassembled WGS sequence"/>
</dbReference>
<dbReference type="EMBL" id="CAXITT010000026">
    <property type="protein sequence ID" value="CAL1528048.1"/>
    <property type="molecule type" value="Genomic_DNA"/>
</dbReference>
<dbReference type="GO" id="GO:0005200">
    <property type="term" value="F:structural constituent of cytoskeleton"/>
    <property type="evidence" value="ECO:0007669"/>
    <property type="project" value="TreeGrafter"/>
</dbReference>
<evidence type="ECO:0000256" key="6">
    <source>
        <dbReference type="SAM" id="MobiDB-lite"/>
    </source>
</evidence>
<dbReference type="GO" id="GO:0007097">
    <property type="term" value="P:nuclear migration"/>
    <property type="evidence" value="ECO:0007669"/>
    <property type="project" value="TreeGrafter"/>
</dbReference>
<dbReference type="GO" id="GO:0005652">
    <property type="term" value="C:nuclear lamina"/>
    <property type="evidence" value="ECO:0007669"/>
    <property type="project" value="TreeGrafter"/>
</dbReference>
<keyword evidence="9" id="KW-1185">Reference proteome</keyword>
<dbReference type="Gene3D" id="2.60.40.1260">
    <property type="entry name" value="Lamin Tail domain"/>
    <property type="match status" value="1"/>
</dbReference>
<feature type="region of interest" description="Disordered" evidence="6">
    <location>
        <begin position="86"/>
        <end position="105"/>
    </location>
</feature>
<gene>
    <name evidence="8" type="ORF">GSLYS_00002218001</name>
</gene>
<keyword evidence="4" id="KW-0539">Nucleus</keyword>
<keyword evidence="2" id="KW-0403">Intermediate filament</keyword>
<dbReference type="PROSITE" id="PS51841">
    <property type="entry name" value="LTD"/>
    <property type="match status" value="1"/>
</dbReference>
<dbReference type="AlphaFoldDB" id="A0AAV2H3E1"/>
<feature type="compositionally biased region" description="Basic and acidic residues" evidence="6">
    <location>
        <begin position="464"/>
        <end position="474"/>
    </location>
</feature>
<evidence type="ECO:0000313" key="8">
    <source>
        <dbReference type="EMBL" id="CAL1528048.1"/>
    </source>
</evidence>
<evidence type="ECO:0000256" key="1">
    <source>
        <dbReference type="ARBA" id="ARBA00004123"/>
    </source>
</evidence>
<dbReference type="SUPFAM" id="SSF64593">
    <property type="entry name" value="Intermediate filament protein, coiled coil region"/>
    <property type="match status" value="1"/>
</dbReference>
<feature type="coiled-coil region" evidence="5">
    <location>
        <begin position="115"/>
        <end position="149"/>
    </location>
</feature>
<dbReference type="Pfam" id="PF00038">
    <property type="entry name" value="Filament"/>
    <property type="match status" value="1"/>
</dbReference>
<feature type="region of interest" description="Disordered" evidence="6">
    <location>
        <begin position="445"/>
        <end position="474"/>
    </location>
</feature>
<dbReference type="PANTHER" id="PTHR45721">
    <property type="entry name" value="LAMIN DM0-RELATED"/>
    <property type="match status" value="1"/>
</dbReference>
<proteinExistence type="predicted"/>
<evidence type="ECO:0000256" key="4">
    <source>
        <dbReference type="ARBA" id="ARBA00023242"/>
    </source>
</evidence>
<comment type="caution">
    <text evidence="8">The sequence shown here is derived from an EMBL/GenBank/DDBJ whole genome shotgun (WGS) entry which is preliminary data.</text>
</comment>
<evidence type="ECO:0000256" key="3">
    <source>
        <dbReference type="ARBA" id="ARBA00023054"/>
    </source>
</evidence>
<dbReference type="GO" id="GO:0006998">
    <property type="term" value="P:nuclear envelope organization"/>
    <property type="evidence" value="ECO:0007669"/>
    <property type="project" value="TreeGrafter"/>
</dbReference>
<name>A0AAV2H3E1_LYMST</name>
<dbReference type="GO" id="GO:0031507">
    <property type="term" value="P:heterochromatin formation"/>
    <property type="evidence" value="ECO:0007669"/>
    <property type="project" value="TreeGrafter"/>
</dbReference>
<dbReference type="Gene3D" id="1.20.5.170">
    <property type="match status" value="1"/>
</dbReference>
<dbReference type="InterPro" id="IPR036415">
    <property type="entry name" value="Lamin_tail_dom_sf"/>
</dbReference>
<protein>
    <recommendedName>
        <fullName evidence="7">LTD domain-containing protein</fullName>
    </recommendedName>
</protein>
<dbReference type="GO" id="GO:0005882">
    <property type="term" value="C:intermediate filament"/>
    <property type="evidence" value="ECO:0007669"/>
    <property type="project" value="UniProtKB-KW"/>
</dbReference>
<sequence length="686" mass="78189">MDTRSRKRRRGDRTYREQDDREDQVNFHQDTSAVLPDYQASTSCSPGEASLVTGRCSPSMPPLVTGRCSPSMPPLVTGIISPSPLPRQCNSSPKVSHVRSPSPARMFRQREQSELKLLNERLSFHSEHMKQLQAENMRLKMQIEAMDGVIKRESTNIRVLHGEEIKALQNLLDRCIEEKCQVDMECGKFKAEVASLQQQLKNRDVDMTSIQKRLEAYQTMSRSHTELKSQFDAVRAALKGSEENARRLEDELLKERRTNMRLVEESTYNKDRYLKEVEEASGRFSQHMQKADERLEEGYETFVAEELASVREQHIRELNMLREELTTTYQHKIVEWKTKCETAQADLIVFKRETKTSRLGHDQLKDAITQLKADKASLEVQLQECRDRLEELKESSERERCQAQREVALLAQELSEVKDELDEISGANTRLESEINAYRHIVDGLEEQAPPKHRPSHKTSRSQGELEEKPTREINERTKRTNEFNQGIGVLDVDPDGKYVTLVNNTDHPIDLCLWSVQQANGAGQTVKYEIKSKQLLDPGVKLTLWSSDVGHHVTGMDDGDSGSDVKSDVDISDKGYSNLHVTMLETCWLKLDTLIAVRVEDGDGQLQARCQVNAVKDQNVAKLNPPHGYLRGWRTRFEDPATSSAPTLLPELHPQPVIRGAARFPGTAVNRRRDGIQDKDGCRVM</sequence>
<reference evidence="8 9" key="1">
    <citation type="submission" date="2024-04" db="EMBL/GenBank/DDBJ databases">
        <authorList>
            <consortium name="Genoscope - CEA"/>
            <person name="William W."/>
        </authorList>
    </citation>
    <scope>NUCLEOTIDE SEQUENCE [LARGE SCALE GENOMIC DNA]</scope>
</reference>
<feature type="compositionally biased region" description="Basic and acidic residues" evidence="6">
    <location>
        <begin position="12"/>
        <end position="25"/>
    </location>
</feature>
<dbReference type="SUPFAM" id="SSF74853">
    <property type="entry name" value="Lamin A/C globular tail domain"/>
    <property type="match status" value="1"/>
</dbReference>
<evidence type="ECO:0000256" key="5">
    <source>
        <dbReference type="SAM" id="Coils"/>
    </source>
</evidence>
<dbReference type="GO" id="GO:0051664">
    <property type="term" value="P:nuclear pore localization"/>
    <property type="evidence" value="ECO:0007669"/>
    <property type="project" value="TreeGrafter"/>
</dbReference>
<keyword evidence="3 5" id="KW-0175">Coiled coil</keyword>
<dbReference type="InterPro" id="IPR039008">
    <property type="entry name" value="IF_rod_dom"/>
</dbReference>
<feature type="coiled-coil region" evidence="5">
    <location>
        <begin position="231"/>
        <end position="265"/>
    </location>
</feature>
<dbReference type="InterPro" id="IPR001322">
    <property type="entry name" value="Lamin_tail_dom"/>
</dbReference>
<feature type="compositionally biased region" description="Basic residues" evidence="6">
    <location>
        <begin position="1"/>
        <end position="11"/>
    </location>
</feature>
<organism evidence="8 9">
    <name type="scientific">Lymnaea stagnalis</name>
    <name type="common">Great pond snail</name>
    <name type="synonym">Helix stagnalis</name>
    <dbReference type="NCBI Taxonomy" id="6523"/>
    <lineage>
        <taxon>Eukaryota</taxon>
        <taxon>Metazoa</taxon>
        <taxon>Spiralia</taxon>
        <taxon>Lophotrochozoa</taxon>
        <taxon>Mollusca</taxon>
        <taxon>Gastropoda</taxon>
        <taxon>Heterobranchia</taxon>
        <taxon>Euthyneura</taxon>
        <taxon>Panpulmonata</taxon>
        <taxon>Hygrophila</taxon>
        <taxon>Lymnaeoidea</taxon>
        <taxon>Lymnaeidae</taxon>
        <taxon>Lymnaea</taxon>
    </lineage>
</organism>
<dbReference type="GO" id="GO:0090435">
    <property type="term" value="P:protein localization to nuclear envelope"/>
    <property type="evidence" value="ECO:0007669"/>
    <property type="project" value="TreeGrafter"/>
</dbReference>
<feature type="region of interest" description="Disordered" evidence="6">
    <location>
        <begin position="1"/>
        <end position="27"/>
    </location>
</feature>